<protein>
    <submittedName>
        <fullName evidence="3">ShlB/FhaC/HecB family hemolysin secretion/activation protein</fullName>
    </submittedName>
</protein>
<evidence type="ECO:0000313" key="4">
    <source>
        <dbReference type="Proteomes" id="UP001589891"/>
    </source>
</evidence>
<dbReference type="EMBL" id="JBHLSS010000003">
    <property type="protein sequence ID" value="MFC0708152.1"/>
    <property type="molecule type" value="Genomic_DNA"/>
</dbReference>
<feature type="compositionally biased region" description="Low complexity" evidence="1">
    <location>
        <begin position="21"/>
        <end position="33"/>
    </location>
</feature>
<feature type="region of interest" description="Disordered" evidence="1">
    <location>
        <begin position="1"/>
        <end position="44"/>
    </location>
</feature>
<keyword evidence="4" id="KW-1185">Reference proteome</keyword>
<dbReference type="PANTHER" id="PTHR34597:SF1">
    <property type="entry name" value="HEME_HEMOPEXIN TRANSPORTER PROTEIN HUXB"/>
    <property type="match status" value="1"/>
</dbReference>
<dbReference type="Gene3D" id="2.40.160.50">
    <property type="entry name" value="membrane protein fhac: a member of the omp85/tpsb transporter family"/>
    <property type="match status" value="1"/>
</dbReference>
<evidence type="ECO:0000259" key="2">
    <source>
        <dbReference type="Pfam" id="PF03865"/>
    </source>
</evidence>
<gene>
    <name evidence="3" type="ORF">ACFFGX_00500</name>
</gene>
<dbReference type="Pfam" id="PF03865">
    <property type="entry name" value="ShlB"/>
    <property type="match status" value="1"/>
</dbReference>
<name>A0ABV6SF42_AZOPA</name>
<sequence length="159" mass="16554">MPSCNRPPGVSPTTIASAVIRSPTPTCPPRRSTGASSRSPCSKAVTARSACRTARASAILSSRDRSLPWKAEPRSRARRSSAACCFAGPPPGVEVRSTLRPGASVGTTDLIVETHPAPLLSDSLDADNHGNRFMGQNRLGLTLNLNSPLGLGDLLTVSP</sequence>
<dbReference type="RefSeq" id="WP_376942132.1">
    <property type="nucleotide sequence ID" value="NZ_CP171449.1"/>
</dbReference>
<proteinExistence type="predicted"/>
<feature type="domain" description="Haemolysin activator HlyB C-terminal" evidence="2">
    <location>
        <begin position="106"/>
        <end position="158"/>
    </location>
</feature>
<comment type="caution">
    <text evidence="3">The sequence shown here is derived from an EMBL/GenBank/DDBJ whole genome shotgun (WGS) entry which is preliminary data.</text>
</comment>
<evidence type="ECO:0000313" key="3">
    <source>
        <dbReference type="EMBL" id="MFC0708152.1"/>
    </source>
</evidence>
<evidence type="ECO:0000256" key="1">
    <source>
        <dbReference type="SAM" id="MobiDB-lite"/>
    </source>
</evidence>
<reference evidence="3 4" key="1">
    <citation type="submission" date="2024-09" db="EMBL/GenBank/DDBJ databases">
        <authorList>
            <person name="Sun Q."/>
            <person name="Mori K."/>
        </authorList>
    </citation>
    <scope>NUCLEOTIDE SEQUENCE [LARGE SCALE GENOMIC DNA]</scope>
    <source>
        <strain evidence="3 4">NCAIM B.01794</strain>
    </source>
</reference>
<accession>A0ABV6SF42</accession>
<dbReference type="PANTHER" id="PTHR34597">
    <property type="entry name" value="SLR1661 PROTEIN"/>
    <property type="match status" value="1"/>
</dbReference>
<dbReference type="InterPro" id="IPR051544">
    <property type="entry name" value="TPS_OM_transporter"/>
</dbReference>
<dbReference type="InterPro" id="IPR005565">
    <property type="entry name" value="Hemolysn_activator_HlyB_C"/>
</dbReference>
<organism evidence="3 4">
    <name type="scientific">Azorhizophilus paspali</name>
    <name type="common">Azotobacter paspali</name>
    <dbReference type="NCBI Taxonomy" id="69963"/>
    <lineage>
        <taxon>Bacteria</taxon>
        <taxon>Pseudomonadati</taxon>
        <taxon>Pseudomonadota</taxon>
        <taxon>Gammaproteobacteria</taxon>
        <taxon>Pseudomonadales</taxon>
        <taxon>Pseudomonadaceae</taxon>
        <taxon>Azorhizophilus</taxon>
    </lineage>
</organism>
<dbReference type="Proteomes" id="UP001589891">
    <property type="component" value="Unassembled WGS sequence"/>
</dbReference>